<dbReference type="Pfam" id="PF04055">
    <property type="entry name" value="Radical_SAM"/>
    <property type="match status" value="1"/>
</dbReference>
<comment type="cofactor">
    <cofactor evidence="11">
        <name>[4Fe-4S] cluster</name>
        <dbReference type="ChEBI" id="CHEBI:49883"/>
    </cofactor>
    <text evidence="11">Binds 2 [4Fe-4S] clusters per subunit. One cluster is coordinated with 3 cysteines and an exchangeable S-adenosyl-L-methionine.</text>
</comment>
<feature type="binding site" evidence="11">
    <location>
        <position position="251"/>
    </location>
    <ligand>
        <name>[4Fe-4S] cluster</name>
        <dbReference type="ChEBI" id="CHEBI:49883"/>
        <label>2</label>
        <note>4Fe-4S-S-AdoMet</note>
    </ligand>
</feature>
<dbReference type="SFLD" id="SFLDS00029">
    <property type="entry name" value="Radical_SAM"/>
    <property type="match status" value="1"/>
</dbReference>
<accession>K8EGB7</accession>
<dbReference type="PANTHER" id="PTHR10949:SF38">
    <property type="entry name" value="LIPOYL SYNTHASE, CHLOROPLASTIC"/>
    <property type="match status" value="1"/>
</dbReference>
<dbReference type="HAMAP" id="MF_00206">
    <property type="entry name" value="Lipoyl_synth"/>
    <property type="match status" value="1"/>
</dbReference>
<evidence type="ECO:0000256" key="6">
    <source>
        <dbReference type="ARBA" id="ARBA00022691"/>
    </source>
</evidence>
<evidence type="ECO:0000256" key="7">
    <source>
        <dbReference type="ARBA" id="ARBA00022723"/>
    </source>
</evidence>
<dbReference type="HAMAP" id="MF_03129">
    <property type="entry name" value="Lipoyl_synth_plantC"/>
    <property type="match status" value="1"/>
</dbReference>
<keyword evidence="3 11" id="KW-0150">Chloroplast</keyword>
<dbReference type="GeneID" id="19015492"/>
<dbReference type="UniPathway" id="UPA00538">
    <property type="reaction ID" value="UER00593"/>
</dbReference>
<feature type="binding site" evidence="11">
    <location>
        <position position="227"/>
    </location>
    <ligand>
        <name>[4Fe-4S] cluster</name>
        <dbReference type="ChEBI" id="CHEBI:49883"/>
        <label>1</label>
    </ligand>
</feature>
<dbReference type="GO" id="GO:0046872">
    <property type="term" value="F:metal ion binding"/>
    <property type="evidence" value="ECO:0007669"/>
    <property type="project" value="UniProtKB-KW"/>
</dbReference>
<dbReference type="SFLD" id="SFLDF00271">
    <property type="entry name" value="lipoyl_synthase"/>
    <property type="match status" value="1"/>
</dbReference>
<comment type="similarity">
    <text evidence="11">Belongs to the radical SAM superfamily. Lipoyl synthase family.</text>
</comment>
<dbReference type="GO" id="GO:0009249">
    <property type="term" value="P:protein lipoylation"/>
    <property type="evidence" value="ECO:0007669"/>
    <property type="project" value="UniProtKB-UniRule"/>
</dbReference>
<comment type="subcellular location">
    <subcellularLocation>
        <location evidence="1 11">Plastid</location>
        <location evidence="1 11">Chloroplast</location>
    </subcellularLocation>
</comment>
<feature type="binding site" evidence="11">
    <location>
        <position position="244"/>
    </location>
    <ligand>
        <name>[4Fe-4S] cluster</name>
        <dbReference type="ChEBI" id="CHEBI:49883"/>
        <label>2</label>
        <note>4Fe-4S-S-AdoMet</note>
    </ligand>
</feature>
<evidence type="ECO:0000256" key="3">
    <source>
        <dbReference type="ARBA" id="ARBA00022528"/>
    </source>
</evidence>
<feature type="binding site" evidence="11">
    <location>
        <position position="216"/>
    </location>
    <ligand>
        <name>[4Fe-4S] cluster</name>
        <dbReference type="ChEBI" id="CHEBI:49883"/>
        <label>1</label>
    </ligand>
</feature>
<dbReference type="STRING" id="41875.K8EGB7"/>
<dbReference type="InterPro" id="IPR058240">
    <property type="entry name" value="rSAM_sf"/>
</dbReference>
<dbReference type="Proteomes" id="UP000198341">
    <property type="component" value="Chromosome 6"/>
</dbReference>
<dbReference type="SFLD" id="SFLDG01058">
    <property type="entry name" value="lipoyl_synthase_like"/>
    <property type="match status" value="1"/>
</dbReference>
<evidence type="ECO:0000256" key="9">
    <source>
        <dbReference type="ARBA" id="ARBA00023014"/>
    </source>
</evidence>
<dbReference type="NCBIfam" id="TIGR00510">
    <property type="entry name" value="lipA"/>
    <property type="match status" value="1"/>
</dbReference>
<name>K8EGB7_9CHLO</name>
<feature type="compositionally biased region" description="Low complexity" evidence="12">
    <location>
        <begin position="48"/>
        <end position="65"/>
    </location>
</feature>
<evidence type="ECO:0000256" key="1">
    <source>
        <dbReference type="ARBA" id="ARBA00004229"/>
    </source>
</evidence>
<dbReference type="InterPro" id="IPR013785">
    <property type="entry name" value="Aldolase_TIM"/>
</dbReference>
<comment type="catalytic activity">
    <reaction evidence="10 11">
        <text>[[Fe-S] cluster scaffold protein carrying a second [4Fe-4S](2+) cluster] + N(6)-octanoyl-L-lysyl-[protein] + 2 oxidized [2Fe-2S]-[ferredoxin] + 2 S-adenosyl-L-methionine + 4 H(+) = [[Fe-S] cluster scaffold protein] + N(6)-[(R)-dihydrolipoyl]-L-lysyl-[protein] + 4 Fe(3+) + 2 hydrogen sulfide + 2 5'-deoxyadenosine + 2 L-methionine + 2 reduced [2Fe-2S]-[ferredoxin]</text>
        <dbReference type="Rhea" id="RHEA:16585"/>
        <dbReference type="Rhea" id="RHEA-COMP:9928"/>
        <dbReference type="Rhea" id="RHEA-COMP:10000"/>
        <dbReference type="Rhea" id="RHEA-COMP:10001"/>
        <dbReference type="Rhea" id="RHEA-COMP:10475"/>
        <dbReference type="Rhea" id="RHEA-COMP:14568"/>
        <dbReference type="Rhea" id="RHEA-COMP:14569"/>
        <dbReference type="ChEBI" id="CHEBI:15378"/>
        <dbReference type="ChEBI" id="CHEBI:17319"/>
        <dbReference type="ChEBI" id="CHEBI:29034"/>
        <dbReference type="ChEBI" id="CHEBI:29919"/>
        <dbReference type="ChEBI" id="CHEBI:33722"/>
        <dbReference type="ChEBI" id="CHEBI:33737"/>
        <dbReference type="ChEBI" id="CHEBI:33738"/>
        <dbReference type="ChEBI" id="CHEBI:57844"/>
        <dbReference type="ChEBI" id="CHEBI:59789"/>
        <dbReference type="ChEBI" id="CHEBI:78809"/>
        <dbReference type="ChEBI" id="CHEBI:83100"/>
        <dbReference type="EC" id="2.8.1.8"/>
    </reaction>
</comment>
<dbReference type="FunFam" id="3.20.20.70:FF:000036">
    <property type="entry name" value="Lipoyl synthase, mitochondrial"/>
    <property type="match status" value="1"/>
</dbReference>
<dbReference type="OrthoDB" id="3231at2759"/>
<evidence type="ECO:0000256" key="4">
    <source>
        <dbReference type="ARBA" id="ARBA00022640"/>
    </source>
</evidence>
<keyword evidence="8 11" id="KW-0408">Iron</keyword>
<keyword evidence="2 11" id="KW-0004">4Fe-4S</keyword>
<sequence length="481" mass="52485">MNPCVNINKLAIGTAFSHPDARRSEMSTKSAALCSLSVHKRRRRPQNSHSSSSCSSSSSSSSSSSAFGILRKESADRVTNEYHRAWCCLTTTRRLCATSSDGGNIGEEDEEFERLQNVDAFEELIRMAKENGVDPPAPAPKFSAAAAMCGPVATLEGSFGGETTSSGGTTATATIPGLPPGLKKPPWLRQRAPSGERFEFLKDTLDNSEYKIATVCEEAMCPNVGECWNGETGTATIMLLGDTCTRGCRFCAVNTASTPAPPDDMEPENTAKAIAAWGVGYIVLTSVDRDDIPDGGAEHFARTVRTLKELKSSVLVEALTPDFQGDLDAVKHLASSGLDVFAHNIETVRRLQPRVRDPRANYEQSLTVLKVAKEAKEGMVTKTSIMLGLGETDDEIKQAMKDCRDAGVDIFTLGQYLQPTQKHLTVKEFVTPEKFEYWREFGEKEIGFRYVASGALVRSSYKAGEFFIETMLRKDRSKAKN</sequence>
<dbReference type="GO" id="GO:0005739">
    <property type="term" value="C:mitochondrion"/>
    <property type="evidence" value="ECO:0007669"/>
    <property type="project" value="TreeGrafter"/>
</dbReference>
<comment type="pathway">
    <text evidence="11">Protein modification; protein lipoylation via endogenous pathway; protein N(6)-(lipoyl)lysine from octanoyl-[acyl-carrier-protein]: step 2/2.</text>
</comment>
<evidence type="ECO:0000256" key="10">
    <source>
        <dbReference type="ARBA" id="ARBA00047326"/>
    </source>
</evidence>
<dbReference type="NCBIfam" id="NF004019">
    <property type="entry name" value="PRK05481.1"/>
    <property type="match status" value="1"/>
</dbReference>
<feature type="binding site" evidence="11">
    <location>
        <position position="248"/>
    </location>
    <ligand>
        <name>[4Fe-4S] cluster</name>
        <dbReference type="ChEBI" id="CHEBI:49883"/>
        <label>2</label>
        <note>4Fe-4S-S-AdoMet</note>
    </ligand>
</feature>
<dbReference type="GO" id="GO:0051539">
    <property type="term" value="F:4 iron, 4 sulfur cluster binding"/>
    <property type="evidence" value="ECO:0007669"/>
    <property type="project" value="UniProtKB-UniRule"/>
</dbReference>
<dbReference type="eggNOG" id="KOG2672">
    <property type="taxonomic scope" value="Eukaryota"/>
</dbReference>
<dbReference type="InterPro" id="IPR007197">
    <property type="entry name" value="rSAM"/>
</dbReference>
<dbReference type="InterPro" id="IPR027526">
    <property type="entry name" value="Lipoyl_synth_chlpt"/>
</dbReference>
<organism evidence="14 15">
    <name type="scientific">Bathycoccus prasinos</name>
    <dbReference type="NCBI Taxonomy" id="41875"/>
    <lineage>
        <taxon>Eukaryota</taxon>
        <taxon>Viridiplantae</taxon>
        <taxon>Chlorophyta</taxon>
        <taxon>Mamiellophyceae</taxon>
        <taxon>Mamiellales</taxon>
        <taxon>Bathycoccaceae</taxon>
        <taxon>Bathycoccus</taxon>
    </lineage>
</organism>
<dbReference type="GO" id="GO:0016992">
    <property type="term" value="F:lipoate synthase activity"/>
    <property type="evidence" value="ECO:0007669"/>
    <property type="project" value="UniProtKB-UniRule"/>
</dbReference>
<keyword evidence="9 11" id="KW-0411">Iron-sulfur</keyword>
<dbReference type="EMBL" id="FO082273">
    <property type="protein sequence ID" value="CCO17019.1"/>
    <property type="molecule type" value="Genomic_DNA"/>
</dbReference>
<dbReference type="RefSeq" id="XP_007512419.1">
    <property type="nucleotide sequence ID" value="XM_007512357.1"/>
</dbReference>
<proteinExistence type="inferred from homology"/>
<feature type="region of interest" description="Disordered" evidence="12">
    <location>
        <begin position="158"/>
        <end position="186"/>
    </location>
</feature>
<reference evidence="14 15" key="1">
    <citation type="submission" date="2011-10" db="EMBL/GenBank/DDBJ databases">
        <authorList>
            <person name="Genoscope - CEA"/>
        </authorList>
    </citation>
    <scope>NUCLEOTIDE SEQUENCE [LARGE SCALE GENOMIC DNA]</scope>
    <source>
        <strain evidence="14 15">RCC 1105</strain>
    </source>
</reference>
<dbReference type="EC" id="2.8.1.8" evidence="11"/>
<dbReference type="InterPro" id="IPR003698">
    <property type="entry name" value="Lipoyl_synth"/>
</dbReference>
<feature type="domain" description="Radical SAM core" evidence="13">
    <location>
        <begin position="230"/>
        <end position="449"/>
    </location>
</feature>
<dbReference type="Gene3D" id="3.20.20.70">
    <property type="entry name" value="Aldolase class I"/>
    <property type="match status" value="1"/>
</dbReference>
<evidence type="ECO:0000256" key="5">
    <source>
        <dbReference type="ARBA" id="ARBA00022679"/>
    </source>
</evidence>
<protein>
    <recommendedName>
        <fullName evidence="11">Lipoyl synthase, chloroplastic</fullName>
        <ecNumber evidence="11">2.8.1.8</ecNumber>
    </recommendedName>
    <alternativeName>
        <fullName evidence="11">Lipoate synthase</fullName>
        <shortName evidence="11">LS</shortName>
        <shortName evidence="11">Lip-syn</shortName>
    </alternativeName>
    <alternativeName>
        <fullName evidence="11">Lipoate synthase, plastidial</fullName>
        <shortName evidence="11">LIP1p</shortName>
    </alternativeName>
    <alternativeName>
        <fullName evidence="11">Lipoic acid synthase</fullName>
    </alternativeName>
</protein>
<dbReference type="AlphaFoldDB" id="K8EGB7"/>
<feature type="binding site" evidence="11">
    <location>
        <position position="221"/>
    </location>
    <ligand>
        <name>[4Fe-4S] cluster</name>
        <dbReference type="ChEBI" id="CHEBI:49883"/>
        <label>1</label>
    </ligand>
</feature>
<dbReference type="PANTHER" id="PTHR10949">
    <property type="entry name" value="LIPOYL SYNTHASE"/>
    <property type="match status" value="1"/>
</dbReference>
<evidence type="ECO:0000256" key="11">
    <source>
        <dbReference type="HAMAP-Rule" id="MF_03129"/>
    </source>
</evidence>
<evidence type="ECO:0000313" key="15">
    <source>
        <dbReference type="Proteomes" id="UP000198341"/>
    </source>
</evidence>
<keyword evidence="7 11" id="KW-0479">Metal-binding</keyword>
<dbReference type="PROSITE" id="PS51918">
    <property type="entry name" value="RADICAL_SAM"/>
    <property type="match status" value="1"/>
</dbReference>
<dbReference type="NCBIfam" id="NF009544">
    <property type="entry name" value="PRK12928.1"/>
    <property type="match status" value="1"/>
</dbReference>
<dbReference type="GO" id="GO:0009507">
    <property type="term" value="C:chloroplast"/>
    <property type="evidence" value="ECO:0007669"/>
    <property type="project" value="UniProtKB-SubCell"/>
</dbReference>
<keyword evidence="5 11" id="KW-0808">Transferase</keyword>
<gene>
    <name evidence="11" type="primary">LIP1P</name>
    <name evidence="14" type="ORF">Bathy06g05110</name>
</gene>
<evidence type="ECO:0000256" key="2">
    <source>
        <dbReference type="ARBA" id="ARBA00022485"/>
    </source>
</evidence>
<evidence type="ECO:0000313" key="14">
    <source>
        <dbReference type="EMBL" id="CCO17019.1"/>
    </source>
</evidence>
<dbReference type="SMART" id="SM00729">
    <property type="entry name" value="Elp3"/>
    <property type="match status" value="1"/>
</dbReference>
<feature type="region of interest" description="Disordered" evidence="12">
    <location>
        <begin position="36"/>
        <end position="66"/>
    </location>
</feature>
<keyword evidence="4 11" id="KW-0934">Plastid</keyword>
<evidence type="ECO:0000259" key="13">
    <source>
        <dbReference type="PROSITE" id="PS51918"/>
    </source>
</evidence>
<dbReference type="SUPFAM" id="SSF102114">
    <property type="entry name" value="Radical SAM enzymes"/>
    <property type="match status" value="1"/>
</dbReference>
<dbReference type="KEGG" id="bpg:Bathy06g05110"/>
<dbReference type="CDD" id="cd01335">
    <property type="entry name" value="Radical_SAM"/>
    <property type="match status" value="1"/>
</dbReference>
<dbReference type="InterPro" id="IPR006638">
    <property type="entry name" value="Elp3/MiaA/NifB-like_rSAM"/>
</dbReference>
<feature type="binding site" evidence="11">
    <location>
        <position position="460"/>
    </location>
    <ligand>
        <name>[4Fe-4S] cluster</name>
        <dbReference type="ChEBI" id="CHEBI:49883"/>
        <label>1</label>
    </ligand>
</feature>
<feature type="compositionally biased region" description="Low complexity" evidence="12">
    <location>
        <begin position="158"/>
        <end position="176"/>
    </location>
</feature>
<evidence type="ECO:0000256" key="8">
    <source>
        <dbReference type="ARBA" id="ARBA00023004"/>
    </source>
</evidence>
<keyword evidence="6 11" id="KW-0949">S-adenosyl-L-methionine</keyword>
<comment type="function">
    <text evidence="11">Catalyzes the radical-mediated insertion of two sulfur atoms into the C-6 and C-8 positions of the octanoyl moiety bound to the lipoyl domains of lipoate-dependent enzymes, thereby converting the octanoylated domains into lipoylated derivatives.</text>
</comment>
<keyword evidence="15" id="KW-1185">Reference proteome</keyword>
<evidence type="ECO:0000256" key="12">
    <source>
        <dbReference type="SAM" id="MobiDB-lite"/>
    </source>
</evidence>